<feature type="compositionally biased region" description="Basic residues" evidence="1">
    <location>
        <begin position="117"/>
        <end position="132"/>
    </location>
</feature>
<organism evidence="2 3">
    <name type="scientific">Emiliania huxleyi (strain CCMP1516)</name>
    <dbReference type="NCBI Taxonomy" id="280463"/>
    <lineage>
        <taxon>Eukaryota</taxon>
        <taxon>Haptista</taxon>
        <taxon>Haptophyta</taxon>
        <taxon>Prymnesiophyceae</taxon>
        <taxon>Isochrysidales</taxon>
        <taxon>Noelaerhabdaceae</taxon>
        <taxon>Emiliania</taxon>
    </lineage>
</organism>
<evidence type="ECO:0000313" key="2">
    <source>
        <dbReference type="EnsemblProtists" id="EOD34118"/>
    </source>
</evidence>
<dbReference type="HOGENOM" id="CLU_1698812_0_0_1"/>
<keyword evidence="3" id="KW-1185">Reference proteome</keyword>
<reference evidence="2" key="2">
    <citation type="submission" date="2024-10" db="UniProtKB">
        <authorList>
            <consortium name="EnsemblProtists"/>
        </authorList>
    </citation>
    <scope>IDENTIFICATION</scope>
</reference>
<proteinExistence type="predicted"/>
<dbReference type="AlphaFoldDB" id="A0A0D3KED3"/>
<accession>A0A0D3KED3</accession>
<dbReference type="EnsemblProtists" id="EOD34118">
    <property type="protein sequence ID" value="EOD34118"/>
    <property type="gene ID" value="EMIHUDRAFT_441325"/>
</dbReference>
<protein>
    <submittedName>
        <fullName evidence="2">Uncharacterized protein</fullName>
    </submittedName>
</protein>
<feature type="compositionally biased region" description="Basic and acidic residues" evidence="1">
    <location>
        <begin position="90"/>
        <end position="99"/>
    </location>
</feature>
<dbReference type="PaxDb" id="2903-EOD34118"/>
<feature type="compositionally biased region" description="Low complexity" evidence="1">
    <location>
        <begin position="133"/>
        <end position="155"/>
    </location>
</feature>
<evidence type="ECO:0000313" key="3">
    <source>
        <dbReference type="Proteomes" id="UP000013827"/>
    </source>
</evidence>
<dbReference type="RefSeq" id="XP_005786547.1">
    <property type="nucleotide sequence ID" value="XM_005786490.1"/>
</dbReference>
<name>A0A0D3KED3_EMIH1</name>
<dbReference type="KEGG" id="ehx:EMIHUDRAFT_441325"/>
<sequence length="155" mass="17194">MASMGAGASSGNIALRNCVQKSLVFTPELGKTALRVKSLHRDCLRSVAWTKRAYTVPLPEREMRALVSLAFREKSSISDMHQANPPTAEIIRDRREGHARPPSPARESRTSCSCSRRWLRRGIRSPSRHRPSSTHSSTESSASRRLRCSSAAQPV</sequence>
<feature type="region of interest" description="Disordered" evidence="1">
    <location>
        <begin position="77"/>
        <end position="155"/>
    </location>
</feature>
<reference evidence="3" key="1">
    <citation type="journal article" date="2013" name="Nature">
        <title>Pan genome of the phytoplankton Emiliania underpins its global distribution.</title>
        <authorList>
            <person name="Read B.A."/>
            <person name="Kegel J."/>
            <person name="Klute M.J."/>
            <person name="Kuo A."/>
            <person name="Lefebvre S.C."/>
            <person name="Maumus F."/>
            <person name="Mayer C."/>
            <person name="Miller J."/>
            <person name="Monier A."/>
            <person name="Salamov A."/>
            <person name="Young J."/>
            <person name="Aguilar M."/>
            <person name="Claverie J.M."/>
            <person name="Frickenhaus S."/>
            <person name="Gonzalez K."/>
            <person name="Herman E.K."/>
            <person name="Lin Y.C."/>
            <person name="Napier J."/>
            <person name="Ogata H."/>
            <person name="Sarno A.F."/>
            <person name="Shmutz J."/>
            <person name="Schroeder D."/>
            <person name="de Vargas C."/>
            <person name="Verret F."/>
            <person name="von Dassow P."/>
            <person name="Valentin K."/>
            <person name="Van de Peer Y."/>
            <person name="Wheeler G."/>
            <person name="Dacks J.B."/>
            <person name="Delwiche C.F."/>
            <person name="Dyhrman S.T."/>
            <person name="Glockner G."/>
            <person name="John U."/>
            <person name="Richards T."/>
            <person name="Worden A.Z."/>
            <person name="Zhang X."/>
            <person name="Grigoriev I.V."/>
            <person name="Allen A.E."/>
            <person name="Bidle K."/>
            <person name="Borodovsky M."/>
            <person name="Bowler C."/>
            <person name="Brownlee C."/>
            <person name="Cock J.M."/>
            <person name="Elias M."/>
            <person name="Gladyshev V.N."/>
            <person name="Groth M."/>
            <person name="Guda C."/>
            <person name="Hadaegh A."/>
            <person name="Iglesias-Rodriguez M.D."/>
            <person name="Jenkins J."/>
            <person name="Jones B.M."/>
            <person name="Lawson T."/>
            <person name="Leese F."/>
            <person name="Lindquist E."/>
            <person name="Lobanov A."/>
            <person name="Lomsadze A."/>
            <person name="Malik S.B."/>
            <person name="Marsh M.E."/>
            <person name="Mackinder L."/>
            <person name="Mock T."/>
            <person name="Mueller-Roeber B."/>
            <person name="Pagarete A."/>
            <person name="Parker M."/>
            <person name="Probert I."/>
            <person name="Quesneville H."/>
            <person name="Raines C."/>
            <person name="Rensing S.A."/>
            <person name="Riano-Pachon D.M."/>
            <person name="Richier S."/>
            <person name="Rokitta S."/>
            <person name="Shiraiwa Y."/>
            <person name="Soanes D.M."/>
            <person name="van der Giezen M."/>
            <person name="Wahlund T.M."/>
            <person name="Williams B."/>
            <person name="Wilson W."/>
            <person name="Wolfe G."/>
            <person name="Wurch L.L."/>
        </authorList>
    </citation>
    <scope>NUCLEOTIDE SEQUENCE</scope>
</reference>
<dbReference type="GeneID" id="17279388"/>
<evidence type="ECO:0000256" key="1">
    <source>
        <dbReference type="SAM" id="MobiDB-lite"/>
    </source>
</evidence>
<dbReference type="Proteomes" id="UP000013827">
    <property type="component" value="Unassembled WGS sequence"/>
</dbReference>